<sequence>MGVILISFAVGIYILVQPYLNSIVVNEDLSTKKMGNEFGSIPHAMRKLYWAVYGYLEPDSYYIVTGNSGPDRTPTVHGFTSFATESDNGYMRKDGTIAAFGMYQASEPQMNHV</sequence>
<protein>
    <submittedName>
        <fullName evidence="1">Uncharacterized protein</fullName>
    </submittedName>
</protein>
<dbReference type="AlphaFoldDB" id="A0A0B1SP52"/>
<dbReference type="Proteomes" id="UP000053660">
    <property type="component" value="Unassembled WGS sequence"/>
</dbReference>
<proteinExistence type="predicted"/>
<dbReference type="EMBL" id="KN559596">
    <property type="protein sequence ID" value="KHJ86714.1"/>
    <property type="molecule type" value="Genomic_DNA"/>
</dbReference>
<gene>
    <name evidence="1" type="ORF">OESDEN_13527</name>
</gene>
<dbReference type="OrthoDB" id="2373987at2759"/>
<name>A0A0B1SP52_OESDE</name>
<feature type="non-terminal residue" evidence="1">
    <location>
        <position position="113"/>
    </location>
</feature>
<keyword evidence="2" id="KW-1185">Reference proteome</keyword>
<evidence type="ECO:0000313" key="2">
    <source>
        <dbReference type="Proteomes" id="UP000053660"/>
    </source>
</evidence>
<evidence type="ECO:0000313" key="1">
    <source>
        <dbReference type="EMBL" id="KHJ86714.1"/>
    </source>
</evidence>
<accession>A0A0B1SP52</accession>
<organism evidence="1 2">
    <name type="scientific">Oesophagostomum dentatum</name>
    <name type="common">Nodular worm</name>
    <dbReference type="NCBI Taxonomy" id="61180"/>
    <lineage>
        <taxon>Eukaryota</taxon>
        <taxon>Metazoa</taxon>
        <taxon>Ecdysozoa</taxon>
        <taxon>Nematoda</taxon>
        <taxon>Chromadorea</taxon>
        <taxon>Rhabditida</taxon>
        <taxon>Rhabditina</taxon>
        <taxon>Rhabditomorpha</taxon>
        <taxon>Strongyloidea</taxon>
        <taxon>Strongylidae</taxon>
        <taxon>Oesophagostomum</taxon>
    </lineage>
</organism>
<reference evidence="1 2" key="1">
    <citation type="submission" date="2014-03" db="EMBL/GenBank/DDBJ databases">
        <title>Draft genome of the hookworm Oesophagostomum dentatum.</title>
        <authorList>
            <person name="Mitreva M."/>
        </authorList>
    </citation>
    <scope>NUCLEOTIDE SEQUENCE [LARGE SCALE GENOMIC DNA]</scope>
    <source>
        <strain evidence="1 2">OD-Hann</strain>
    </source>
</reference>